<evidence type="ECO:0000313" key="3">
    <source>
        <dbReference type="Proteomes" id="UP000663846"/>
    </source>
</evidence>
<evidence type="ECO:0000313" key="2">
    <source>
        <dbReference type="EMBL" id="CAE6349477.1"/>
    </source>
</evidence>
<keyword evidence="1" id="KW-0472">Membrane</keyword>
<proteinExistence type="predicted"/>
<dbReference type="Proteomes" id="UP000663846">
    <property type="component" value="Unassembled WGS sequence"/>
</dbReference>
<keyword evidence="1" id="KW-0812">Transmembrane</keyword>
<feature type="transmembrane region" description="Helical" evidence="1">
    <location>
        <begin position="172"/>
        <end position="191"/>
    </location>
</feature>
<gene>
    <name evidence="2" type="ORF">RDB_LOCUS9857</name>
</gene>
<organism evidence="2 3">
    <name type="scientific">Rhizoctonia solani</name>
    <dbReference type="NCBI Taxonomy" id="456999"/>
    <lineage>
        <taxon>Eukaryota</taxon>
        <taxon>Fungi</taxon>
        <taxon>Dikarya</taxon>
        <taxon>Basidiomycota</taxon>
        <taxon>Agaricomycotina</taxon>
        <taxon>Agaricomycetes</taxon>
        <taxon>Cantharellales</taxon>
        <taxon>Ceratobasidiaceae</taxon>
        <taxon>Rhizoctonia</taxon>
    </lineage>
</organism>
<protein>
    <submittedName>
        <fullName evidence="2">Uncharacterized protein</fullName>
    </submittedName>
</protein>
<keyword evidence="1" id="KW-1133">Transmembrane helix</keyword>
<comment type="caution">
    <text evidence="2">The sequence shown here is derived from an EMBL/GenBank/DDBJ whole genome shotgun (WGS) entry which is preliminary data.</text>
</comment>
<name>A0A8H2WBL1_9AGAM</name>
<evidence type="ECO:0000256" key="1">
    <source>
        <dbReference type="SAM" id="Phobius"/>
    </source>
</evidence>
<reference evidence="2" key="1">
    <citation type="submission" date="2021-01" db="EMBL/GenBank/DDBJ databases">
        <authorList>
            <person name="Kaushik A."/>
        </authorList>
    </citation>
    <scope>NUCLEOTIDE SEQUENCE</scope>
    <source>
        <strain evidence="2">AG1-1C</strain>
    </source>
</reference>
<dbReference type="EMBL" id="CAJMWS010000052">
    <property type="protein sequence ID" value="CAE6349477.1"/>
    <property type="molecule type" value="Genomic_DNA"/>
</dbReference>
<accession>A0A8H2WBL1</accession>
<sequence length="244" mass="27171">VSFCFTTLRDDHNPPLGSEACLELALVVWSNHVSCQQNLGSRNACDLYSHRVSQACLCIIYLKRCMKYLPWTGEILLNQLHLRCLVYWLFYIYGSIVIQIIVASVLIARIWAIYQMKIWALAALSLGCAALSIPSIVLLQMQASGAHLMENPAPNLISGCPTTINPLAFVPYLPPFIAETILFVLTIYKPLKISRQVSTPLMSQLIIHGTQYYTVVFITLAFIVVGSLFPRTNHVVNGSGFVPV</sequence>
<feature type="transmembrane region" description="Helical" evidence="1">
    <location>
        <begin position="212"/>
        <end position="229"/>
    </location>
</feature>
<feature type="transmembrane region" description="Helical" evidence="1">
    <location>
        <begin position="118"/>
        <end position="139"/>
    </location>
</feature>
<feature type="non-terminal residue" evidence="2">
    <location>
        <position position="1"/>
    </location>
</feature>
<feature type="transmembrane region" description="Helical" evidence="1">
    <location>
        <begin position="85"/>
        <end position="111"/>
    </location>
</feature>
<dbReference type="AlphaFoldDB" id="A0A8H2WBL1"/>